<keyword evidence="5 13" id="KW-0520">NAD</keyword>
<dbReference type="Gene3D" id="1.10.1040.10">
    <property type="entry name" value="N-(1-d-carboxylethyl)-l-norvaline Dehydrogenase, domain 2"/>
    <property type="match status" value="1"/>
</dbReference>
<evidence type="ECO:0000313" key="20">
    <source>
        <dbReference type="EMBL" id="AEH50110.1"/>
    </source>
</evidence>
<evidence type="ECO:0000259" key="18">
    <source>
        <dbReference type="Pfam" id="PF01210"/>
    </source>
</evidence>
<keyword evidence="6 13" id="KW-0443">Lipid metabolism</keyword>
<dbReference type="GO" id="GO:0051287">
    <property type="term" value="F:NAD binding"/>
    <property type="evidence" value="ECO:0007669"/>
    <property type="project" value="InterPro"/>
</dbReference>
<dbReference type="RefSeq" id="WP_013931334.1">
    <property type="nucleotide sequence ID" value="NC_015707.1"/>
</dbReference>
<keyword evidence="2 13" id="KW-0444">Lipid biosynthesis</keyword>
<comment type="caution">
    <text evidence="13">Lacks conserved residue(s) required for the propagation of feature annotation.</text>
</comment>
<feature type="binding site" evidence="13">
    <location>
        <position position="10"/>
    </location>
    <ligand>
        <name>NADPH</name>
        <dbReference type="ChEBI" id="CHEBI:57783"/>
    </ligand>
</feature>
<dbReference type="NCBIfam" id="NF000942">
    <property type="entry name" value="PRK00094.1-4"/>
    <property type="match status" value="1"/>
</dbReference>
<sequence precursor="true">MKFGILGAGSWGTAFAKLLAENGQQVMLWARRKELAEQLICERENKDYLPGVKLPSQILTTTDIEELENFCEVLVIAVPVKYVETTLSKLKKGSKIVLNLSKGIDEKMRTVGKIVSELNCFETYAVLSGPCHAIEVSHRLPTSVVVASEDQSVAELLQKVISNSYFRVYTSKDVAGVEISGAMKNVIAIAAGVIDGLGGWHNAKASLIARGIHEIAKFGLAYGAKDPLTFMGLAGIGDLVVTCTSPYSRNRYVGEMIGKGKRLDEVLANMKMVAEGVNTVKPLLQLSKTLDVETPICGKVYEVLFEGKDPKAAIEELMKRPLKPEMAFQTICP</sequence>
<dbReference type="SUPFAM" id="SSF51735">
    <property type="entry name" value="NAD(P)-binding Rossmann-fold domains"/>
    <property type="match status" value="1"/>
</dbReference>
<dbReference type="HAMAP" id="MF_00394">
    <property type="entry name" value="NAD_Glyc3P_dehydrog"/>
    <property type="match status" value="1"/>
</dbReference>
<feature type="binding site" evidence="13">
    <location>
        <position position="48"/>
    </location>
    <ligand>
        <name>NADPH</name>
        <dbReference type="ChEBI" id="CHEBI:57783"/>
    </ligand>
</feature>
<evidence type="ECO:0000256" key="8">
    <source>
        <dbReference type="ARBA" id="ARBA00023264"/>
    </source>
</evidence>
<dbReference type="PIRSF" id="PIRSF000114">
    <property type="entry name" value="Glycerol-3-P_dh"/>
    <property type="match status" value="1"/>
</dbReference>
<dbReference type="GO" id="GO:0006650">
    <property type="term" value="P:glycerophospholipid metabolic process"/>
    <property type="evidence" value="ECO:0007669"/>
    <property type="project" value="UniProtKB-UniRule"/>
</dbReference>
<comment type="similarity">
    <text evidence="1 13 17">Belongs to the NAD-dependent glycerol-3-phosphate dehydrogenase family.</text>
</comment>
<proteinExistence type="inferred from homology"/>
<dbReference type="Proteomes" id="UP000006804">
    <property type="component" value="Chromosome"/>
</dbReference>
<feature type="binding site" evidence="13">
    <location>
        <position position="11"/>
    </location>
    <ligand>
        <name>NADPH</name>
        <dbReference type="ChEBI" id="CHEBI:57783"/>
    </ligand>
</feature>
<evidence type="ECO:0000256" key="7">
    <source>
        <dbReference type="ARBA" id="ARBA00023209"/>
    </source>
</evidence>
<evidence type="ECO:0000256" key="3">
    <source>
        <dbReference type="ARBA" id="ARBA00022857"/>
    </source>
</evidence>
<name>F7YTD2_9THEM</name>
<dbReference type="eggNOG" id="COG0240">
    <property type="taxonomic scope" value="Bacteria"/>
</dbReference>
<feature type="binding site" evidence="16">
    <location>
        <position position="133"/>
    </location>
    <ligand>
        <name>NAD(+)</name>
        <dbReference type="ChEBI" id="CHEBI:57540"/>
    </ligand>
</feature>
<comment type="catalytic activity">
    <reaction evidence="9">
        <text>sn-glycerol 3-phosphate + NADP(+) = dihydroxyacetone phosphate + NADPH + H(+)</text>
        <dbReference type="Rhea" id="RHEA:11096"/>
        <dbReference type="ChEBI" id="CHEBI:15378"/>
        <dbReference type="ChEBI" id="CHEBI:57597"/>
        <dbReference type="ChEBI" id="CHEBI:57642"/>
        <dbReference type="ChEBI" id="CHEBI:57783"/>
        <dbReference type="ChEBI" id="CHEBI:58349"/>
        <dbReference type="EC" id="1.1.1.94"/>
    </reaction>
    <physiologicalReaction direction="right-to-left" evidence="9">
        <dbReference type="Rhea" id="RHEA:11098"/>
    </physiologicalReaction>
</comment>
<keyword evidence="4 13" id="KW-0560">Oxidoreductase</keyword>
<dbReference type="InterPro" id="IPR006168">
    <property type="entry name" value="G3P_DH_NAD-dep"/>
</dbReference>
<dbReference type="GO" id="GO:0005829">
    <property type="term" value="C:cytosol"/>
    <property type="evidence" value="ECO:0007669"/>
    <property type="project" value="TreeGrafter"/>
</dbReference>
<dbReference type="PANTHER" id="PTHR11728:SF1">
    <property type="entry name" value="GLYCEROL-3-PHOSPHATE DEHYDROGENASE [NAD(+)] 2, CHLOROPLASTIC"/>
    <property type="match status" value="1"/>
</dbReference>
<dbReference type="Pfam" id="PF07479">
    <property type="entry name" value="NAD_Gly3P_dh_C"/>
    <property type="match status" value="1"/>
</dbReference>
<dbReference type="InterPro" id="IPR008927">
    <property type="entry name" value="6-PGluconate_DH-like_C_sf"/>
</dbReference>
<feature type="binding site" evidence="13">
    <location>
        <position position="133"/>
    </location>
    <ligand>
        <name>NADPH</name>
        <dbReference type="ChEBI" id="CHEBI:57783"/>
    </ligand>
</feature>
<dbReference type="GO" id="GO:0008654">
    <property type="term" value="P:phospholipid biosynthetic process"/>
    <property type="evidence" value="ECO:0007669"/>
    <property type="project" value="UniProtKB-KW"/>
</dbReference>
<accession>F7YTD2</accession>
<dbReference type="Pfam" id="PF01210">
    <property type="entry name" value="NAD_Gly3P_dh_N"/>
    <property type="match status" value="1"/>
</dbReference>
<feature type="binding site" evidence="13">
    <location>
        <position position="32"/>
    </location>
    <ligand>
        <name>NADPH</name>
        <dbReference type="ChEBI" id="CHEBI:57783"/>
    </ligand>
</feature>
<feature type="binding site" evidence="13">
    <location>
        <position position="102"/>
    </location>
    <ligand>
        <name>NADPH</name>
        <dbReference type="ChEBI" id="CHEBI:57783"/>
    </ligand>
</feature>
<dbReference type="InterPro" id="IPR011128">
    <property type="entry name" value="G3P_DH_NAD-dep_N"/>
</dbReference>
<evidence type="ECO:0000256" key="17">
    <source>
        <dbReference type="RuleBase" id="RU000437"/>
    </source>
</evidence>
<dbReference type="GO" id="GO:0046168">
    <property type="term" value="P:glycerol-3-phosphate catabolic process"/>
    <property type="evidence" value="ECO:0007669"/>
    <property type="project" value="InterPro"/>
</dbReference>
<keyword evidence="13" id="KW-0547">Nucleotide-binding</keyword>
<evidence type="ECO:0000313" key="21">
    <source>
        <dbReference type="Proteomes" id="UP000006804"/>
    </source>
</evidence>
<evidence type="ECO:0000256" key="10">
    <source>
        <dbReference type="ARBA" id="ARBA00066687"/>
    </source>
</evidence>
<dbReference type="InterPro" id="IPR013328">
    <property type="entry name" value="6PGD_dom2"/>
</dbReference>
<dbReference type="PRINTS" id="PR00077">
    <property type="entry name" value="GPDHDRGNASE"/>
</dbReference>
<feature type="binding site" evidence="13">
    <location>
        <position position="275"/>
    </location>
    <ligand>
        <name>NADPH</name>
        <dbReference type="ChEBI" id="CHEBI:57783"/>
    </ligand>
</feature>
<evidence type="ECO:0000256" key="13">
    <source>
        <dbReference type="HAMAP-Rule" id="MF_00394"/>
    </source>
</evidence>
<dbReference type="PATRIC" id="fig|688269.3.peg.2"/>
<comment type="subcellular location">
    <subcellularLocation>
        <location evidence="13">Cytoplasm</location>
    </subcellularLocation>
</comment>
<evidence type="ECO:0000256" key="12">
    <source>
        <dbReference type="ARBA" id="ARBA00080511"/>
    </source>
</evidence>
<keyword evidence="3 13" id="KW-0521">NADP</keyword>
<comment type="pathway">
    <text evidence="13">Membrane lipid metabolism; glycerophospholipid metabolism.</text>
</comment>
<dbReference type="AlphaFoldDB" id="F7YTD2"/>
<feature type="binding site" evidence="13">
    <location>
        <position position="249"/>
    </location>
    <ligand>
        <name>sn-glycerol 3-phosphate</name>
        <dbReference type="ChEBI" id="CHEBI:57597"/>
    </ligand>
</feature>
<feature type="binding site" evidence="13">
    <location>
        <position position="102"/>
    </location>
    <ligand>
        <name>sn-glycerol 3-phosphate</name>
        <dbReference type="ChEBI" id="CHEBI:57597"/>
    </ligand>
</feature>
<evidence type="ECO:0000256" key="14">
    <source>
        <dbReference type="PIRSR" id="PIRSR000114-1"/>
    </source>
</evidence>
<feature type="binding site" evidence="13">
    <location>
        <position position="238"/>
    </location>
    <ligand>
        <name>sn-glycerol 3-phosphate</name>
        <dbReference type="ChEBI" id="CHEBI:57597"/>
    </ligand>
</feature>
<dbReference type="FunFam" id="3.40.50.720:FF:000019">
    <property type="entry name" value="Glycerol-3-phosphate dehydrogenase [NAD(P)+]"/>
    <property type="match status" value="1"/>
</dbReference>
<dbReference type="InterPro" id="IPR006109">
    <property type="entry name" value="G3P_DH_NAD-dep_C"/>
</dbReference>
<feature type="binding site" evidence="15">
    <location>
        <position position="102"/>
    </location>
    <ligand>
        <name>substrate</name>
    </ligand>
</feature>
<feature type="binding site" evidence="13">
    <location>
        <position position="248"/>
    </location>
    <ligand>
        <name>sn-glycerol 3-phosphate</name>
        <dbReference type="ChEBI" id="CHEBI:57597"/>
    </ligand>
</feature>
<feature type="binding site" evidence="15">
    <location>
        <begin position="249"/>
        <end position="250"/>
    </location>
    <ligand>
        <name>substrate</name>
    </ligand>
</feature>
<evidence type="ECO:0000256" key="5">
    <source>
        <dbReference type="ARBA" id="ARBA00023027"/>
    </source>
</evidence>
<evidence type="ECO:0000259" key="19">
    <source>
        <dbReference type="Pfam" id="PF07479"/>
    </source>
</evidence>
<dbReference type="UniPathway" id="UPA00940"/>
<keyword evidence="8 13" id="KW-1208">Phospholipid metabolism</keyword>
<feature type="binding site" evidence="13">
    <location>
        <position position="129"/>
    </location>
    <ligand>
        <name>sn-glycerol 3-phosphate</name>
        <dbReference type="ChEBI" id="CHEBI:57597"/>
    </ligand>
</feature>
<feature type="binding site" evidence="13">
    <location>
        <position position="249"/>
    </location>
    <ligand>
        <name>NADPH</name>
        <dbReference type="ChEBI" id="CHEBI:57783"/>
    </ligand>
</feature>
<evidence type="ECO:0000256" key="15">
    <source>
        <dbReference type="PIRSR" id="PIRSR000114-2"/>
    </source>
</evidence>
<keyword evidence="7 13" id="KW-0594">Phospholipid biosynthesis</keyword>
<dbReference type="STRING" id="688269.Theth_0002"/>
<feature type="binding site" evidence="13">
    <location>
        <position position="250"/>
    </location>
    <ligand>
        <name>sn-glycerol 3-phosphate</name>
        <dbReference type="ChEBI" id="CHEBI:57597"/>
    </ligand>
</feature>
<dbReference type="OrthoDB" id="9812273at2"/>
<evidence type="ECO:0000256" key="1">
    <source>
        <dbReference type="ARBA" id="ARBA00011009"/>
    </source>
</evidence>
<evidence type="ECO:0000256" key="11">
    <source>
        <dbReference type="ARBA" id="ARBA00069372"/>
    </source>
</evidence>
<keyword evidence="13" id="KW-0963">Cytoplasm</keyword>
<dbReference type="NCBIfam" id="NF000940">
    <property type="entry name" value="PRK00094.1-2"/>
    <property type="match status" value="1"/>
</dbReference>
<dbReference type="GO" id="GO:0141153">
    <property type="term" value="F:glycerol-3-phosphate dehydrogenase (NADP+) activity"/>
    <property type="evidence" value="ECO:0007669"/>
    <property type="project" value="RHEA"/>
</dbReference>
<feature type="binding site" evidence="16">
    <location>
        <position position="249"/>
    </location>
    <ligand>
        <name>NAD(+)</name>
        <dbReference type="ChEBI" id="CHEBI:57540"/>
    </ligand>
</feature>
<comment type="catalytic activity">
    <reaction evidence="13">
        <text>sn-glycerol 3-phosphate + NAD(+) = dihydroxyacetone phosphate + NADH + H(+)</text>
        <dbReference type="Rhea" id="RHEA:11092"/>
        <dbReference type="ChEBI" id="CHEBI:15378"/>
        <dbReference type="ChEBI" id="CHEBI:57540"/>
        <dbReference type="ChEBI" id="CHEBI:57597"/>
        <dbReference type="ChEBI" id="CHEBI:57642"/>
        <dbReference type="ChEBI" id="CHEBI:57945"/>
        <dbReference type="EC" id="1.1.1.94"/>
    </reaction>
</comment>
<evidence type="ECO:0000256" key="2">
    <source>
        <dbReference type="ARBA" id="ARBA00022516"/>
    </source>
</evidence>
<dbReference type="GO" id="GO:0005975">
    <property type="term" value="P:carbohydrate metabolic process"/>
    <property type="evidence" value="ECO:0007669"/>
    <property type="project" value="InterPro"/>
</dbReference>
<feature type="binding site" evidence="13">
    <location>
        <position position="273"/>
    </location>
    <ligand>
        <name>NADPH</name>
        <dbReference type="ChEBI" id="CHEBI:57783"/>
    </ligand>
</feature>
<gene>
    <name evidence="13" type="primary">gpsA</name>
    <name evidence="20" type="ORF">Theth_0002</name>
</gene>
<dbReference type="SUPFAM" id="SSF48179">
    <property type="entry name" value="6-phosphogluconate dehydrogenase C-terminal domain-like"/>
    <property type="match status" value="1"/>
</dbReference>
<organism evidence="20 21">
    <name type="scientific">Pseudothermotoga thermarum DSM 5069</name>
    <dbReference type="NCBI Taxonomy" id="688269"/>
    <lineage>
        <taxon>Bacteria</taxon>
        <taxon>Thermotogati</taxon>
        <taxon>Thermotogota</taxon>
        <taxon>Thermotogae</taxon>
        <taxon>Thermotogales</taxon>
        <taxon>Thermotogaceae</taxon>
        <taxon>Pseudothermotoga</taxon>
    </lineage>
</organism>
<feature type="domain" description="Glycerol-3-phosphate dehydrogenase NAD-dependent N-terminal" evidence="18">
    <location>
        <begin position="4"/>
        <end position="153"/>
    </location>
</feature>
<dbReference type="PANTHER" id="PTHR11728">
    <property type="entry name" value="GLYCEROL-3-PHOSPHATE DEHYDROGENASE"/>
    <property type="match status" value="1"/>
</dbReference>
<dbReference type="EMBL" id="CP002351">
    <property type="protein sequence ID" value="AEH50110.1"/>
    <property type="molecule type" value="Genomic_DNA"/>
</dbReference>
<evidence type="ECO:0000256" key="6">
    <source>
        <dbReference type="ARBA" id="ARBA00023098"/>
    </source>
</evidence>
<keyword evidence="21" id="KW-1185">Reference proteome</keyword>
<comment type="function">
    <text evidence="13">Catalyzes the reduction of the glycolytic intermediate dihydroxyacetone phosphate (DHAP) to sn-glycerol 3-phosphate (G3P), the key precursor for phospholipid synthesis.</text>
</comment>
<reference evidence="20 21" key="1">
    <citation type="submission" date="2010-11" db="EMBL/GenBank/DDBJ databases">
        <title>The complete genome of Thermotoga thermarum DSM 5069.</title>
        <authorList>
            <consortium name="US DOE Joint Genome Institute (JGI-PGF)"/>
            <person name="Lucas S."/>
            <person name="Copeland A."/>
            <person name="Lapidus A."/>
            <person name="Bruce D."/>
            <person name="Goodwin L."/>
            <person name="Pitluck S."/>
            <person name="Kyrpides N."/>
            <person name="Mavromatis K."/>
            <person name="Ivanova N."/>
            <person name="Zeytun A."/>
            <person name="Brettin T."/>
            <person name="Detter J.C."/>
            <person name="Tapia R."/>
            <person name="Han C."/>
            <person name="Land M."/>
            <person name="Hauser L."/>
            <person name="Markowitz V."/>
            <person name="Cheng J.-F."/>
            <person name="Hugenholtz P."/>
            <person name="Woyke T."/>
            <person name="Wu D."/>
            <person name="Spring S."/>
            <person name="Schroeder M."/>
            <person name="Brambilla E."/>
            <person name="Klenk H.-P."/>
            <person name="Eisen J.A."/>
        </authorList>
    </citation>
    <scope>NUCLEOTIDE SEQUENCE [LARGE SCALE GENOMIC DNA]</scope>
    <source>
        <strain evidence="20 21">DSM 5069</strain>
    </source>
</reference>
<evidence type="ECO:0000256" key="9">
    <source>
        <dbReference type="ARBA" id="ARBA00052716"/>
    </source>
</evidence>
<protein>
    <recommendedName>
        <fullName evidence="11 13">Glycerol-3-phosphate dehydrogenase [NAD(P)+]</fullName>
        <ecNumber evidence="10 13">1.1.1.94</ecNumber>
    </recommendedName>
    <alternativeName>
        <fullName evidence="13">NAD(P)(+)-dependent glycerol-3-phosphate dehydrogenase</fullName>
    </alternativeName>
    <alternativeName>
        <fullName evidence="12 13">NAD(P)H-dependent dihydroxyacetone-phosphate reductase</fullName>
    </alternativeName>
</protein>
<dbReference type="HOGENOM" id="CLU_033449_0_2_0"/>
<feature type="active site" description="Proton acceptor" evidence="13 14">
    <location>
        <position position="184"/>
    </location>
</feature>
<dbReference type="InterPro" id="IPR036291">
    <property type="entry name" value="NAD(P)-bd_dom_sf"/>
</dbReference>
<feature type="binding site" evidence="13">
    <location>
        <position position="184"/>
    </location>
    <ligand>
        <name>sn-glycerol 3-phosphate</name>
        <dbReference type="ChEBI" id="CHEBI:57597"/>
    </ligand>
</feature>
<dbReference type="EC" id="1.1.1.94" evidence="10 13"/>
<dbReference type="Gene3D" id="3.40.50.720">
    <property type="entry name" value="NAD(P)-binding Rossmann-like Domain"/>
    <property type="match status" value="1"/>
</dbReference>
<feature type="binding site" evidence="13">
    <location>
        <position position="31"/>
    </location>
    <ligand>
        <name>NADPH</name>
        <dbReference type="ChEBI" id="CHEBI:57783"/>
    </ligand>
</feature>
<feature type="domain" description="Glycerol-3-phosphate dehydrogenase NAD-dependent C-terminal" evidence="19">
    <location>
        <begin position="173"/>
        <end position="315"/>
    </location>
</feature>
<dbReference type="GO" id="GO:0141152">
    <property type="term" value="F:glycerol-3-phosphate dehydrogenase (NAD+) activity"/>
    <property type="evidence" value="ECO:0007669"/>
    <property type="project" value="RHEA"/>
</dbReference>
<dbReference type="GO" id="GO:0046167">
    <property type="term" value="P:glycerol-3-phosphate biosynthetic process"/>
    <property type="evidence" value="ECO:0007669"/>
    <property type="project" value="UniProtKB-UniRule"/>
</dbReference>
<feature type="binding site" evidence="16">
    <location>
        <begin position="7"/>
        <end position="12"/>
    </location>
    <ligand>
        <name>NAD(+)</name>
        <dbReference type="ChEBI" id="CHEBI:57540"/>
    </ligand>
</feature>
<dbReference type="FunFam" id="1.10.1040.10:FF:000001">
    <property type="entry name" value="Glycerol-3-phosphate dehydrogenase [NAD(P)+]"/>
    <property type="match status" value="1"/>
</dbReference>
<evidence type="ECO:0000256" key="4">
    <source>
        <dbReference type="ARBA" id="ARBA00023002"/>
    </source>
</evidence>
<dbReference type="KEGG" id="tta:Theth_0002"/>
<evidence type="ECO:0000256" key="16">
    <source>
        <dbReference type="PIRSR" id="PIRSR000114-3"/>
    </source>
</evidence>